<keyword evidence="2" id="KW-1185">Reference proteome</keyword>
<reference evidence="1 2" key="1">
    <citation type="journal article" date="2018" name="Int. J. Syst. Evol. Microbiol.">
        <title>Pseudooceanicola lipolyticus sp. nov., a marine alphaproteobacterium, reclassification of Oceanicola flagellatus as Pseudooceanicola flagellatus comb. nov. and emended description of the genus Pseudooceanicola.</title>
        <authorList>
            <person name="Huang M.-M."/>
            <person name="Guo L.-L."/>
            <person name="Wu Y.-H."/>
            <person name="Lai Q.-L."/>
            <person name="Shao Z.-Z."/>
            <person name="Wang C.-S."/>
            <person name="Wu M."/>
            <person name="Xu X.-W."/>
        </authorList>
    </citation>
    <scope>NUCLEOTIDE SEQUENCE [LARGE SCALE GENOMIC DNA]</scope>
    <source>
        <strain evidence="1 2">Ar-45</strain>
    </source>
</reference>
<organism evidence="1 2">
    <name type="scientific">Pseudooceanicola antarcticus</name>
    <dbReference type="NCBI Taxonomy" id="1247613"/>
    <lineage>
        <taxon>Bacteria</taxon>
        <taxon>Pseudomonadati</taxon>
        <taxon>Pseudomonadota</taxon>
        <taxon>Alphaproteobacteria</taxon>
        <taxon>Rhodobacterales</taxon>
        <taxon>Paracoccaceae</taxon>
        <taxon>Pseudooceanicola</taxon>
    </lineage>
</organism>
<proteinExistence type="predicted"/>
<evidence type="ECO:0000313" key="1">
    <source>
        <dbReference type="EMBL" id="PJE26420.1"/>
    </source>
</evidence>
<gene>
    <name evidence="1" type="ORF">CVM39_17910</name>
</gene>
<accession>A0ABX4MLG6</accession>
<evidence type="ECO:0000313" key="2">
    <source>
        <dbReference type="Proteomes" id="UP000231702"/>
    </source>
</evidence>
<dbReference type="EMBL" id="PGTD01000022">
    <property type="protein sequence ID" value="PJE26420.1"/>
    <property type="molecule type" value="Genomic_DNA"/>
</dbReference>
<name>A0ABX4MLG6_9RHOB</name>
<protein>
    <submittedName>
        <fullName evidence="1">Uncharacterized protein</fullName>
    </submittedName>
</protein>
<dbReference type="Proteomes" id="UP000231702">
    <property type="component" value="Unassembled WGS sequence"/>
</dbReference>
<comment type="caution">
    <text evidence="1">The sequence shown here is derived from an EMBL/GenBank/DDBJ whole genome shotgun (WGS) entry which is preliminary data.</text>
</comment>
<sequence length="81" mass="9463">MYRVGSVRRPFSVFSFPHSTNKGTRVTDHRGATVTTRGFESGIQYFIVGSTRHGTFCYFRIALEFWLHSVIQRLFRNTPFK</sequence>